<dbReference type="Gene3D" id="1.10.340.70">
    <property type="match status" value="1"/>
</dbReference>
<gene>
    <name evidence="4" type="ORF">ACEWY4_013936</name>
</gene>
<feature type="compositionally biased region" description="Polar residues" evidence="2">
    <location>
        <begin position="310"/>
        <end position="321"/>
    </location>
</feature>
<feature type="region of interest" description="Disordered" evidence="2">
    <location>
        <begin position="276"/>
        <end position="365"/>
    </location>
</feature>
<dbReference type="EMBL" id="JBHFQA010000011">
    <property type="protein sequence ID" value="KAL2091673.1"/>
    <property type="molecule type" value="Genomic_DNA"/>
</dbReference>
<keyword evidence="5" id="KW-1185">Reference proteome</keyword>
<organism evidence="4 5">
    <name type="scientific">Coilia grayii</name>
    <name type="common">Gray's grenadier anchovy</name>
    <dbReference type="NCBI Taxonomy" id="363190"/>
    <lineage>
        <taxon>Eukaryota</taxon>
        <taxon>Metazoa</taxon>
        <taxon>Chordata</taxon>
        <taxon>Craniata</taxon>
        <taxon>Vertebrata</taxon>
        <taxon>Euteleostomi</taxon>
        <taxon>Actinopterygii</taxon>
        <taxon>Neopterygii</taxon>
        <taxon>Teleostei</taxon>
        <taxon>Clupei</taxon>
        <taxon>Clupeiformes</taxon>
        <taxon>Clupeoidei</taxon>
        <taxon>Engraulidae</taxon>
        <taxon>Coilinae</taxon>
        <taxon>Coilia</taxon>
    </lineage>
</organism>
<name>A0ABD1JXV0_9TELE</name>
<dbReference type="InterPro" id="IPR041588">
    <property type="entry name" value="Integrase_H2C2"/>
</dbReference>
<dbReference type="Pfam" id="PF17921">
    <property type="entry name" value="Integrase_H2C2"/>
    <property type="match status" value="1"/>
</dbReference>
<dbReference type="InterPro" id="IPR036397">
    <property type="entry name" value="RNaseH_sf"/>
</dbReference>
<evidence type="ECO:0000313" key="5">
    <source>
        <dbReference type="Proteomes" id="UP001591681"/>
    </source>
</evidence>
<sequence length="365" mass="40995">MRLMRFNVKAVHVPGKQLIIADTLSRNPLNVSEATDTDEDVKAYGYHTARAHLSEADGLLLYDDRIVIPGPQRMEVLSKLHEGHFSLTKSGERAKMSVWWPGIGTDITRRETVPSRSRLLFSELKNAYDFQHTTSSPHYLQANGAVEQAVQTAKRILRQPDPHVAWMNYRATPIQSTGQSPAQLAVGRQIRTRVPTLTKHLQPRNVSLKQLKAKDGQTKQAYRFFYNRRHSARDLPALHPGQHVKVKLDGEKRWTTPGVIISNAPEPRSYIVKTEQGTVTRRNRHHLQLVPEQPCLERQTPPEDDAQPAGVTTSEPAQPASSPKAPDQASQQGLPVQLPSTPVPMVKRSSGRTIKTPVKFKDFVR</sequence>
<dbReference type="PANTHER" id="PTHR37984:SF5">
    <property type="entry name" value="PROTEIN NYNRIN-LIKE"/>
    <property type="match status" value="1"/>
</dbReference>
<dbReference type="InterPro" id="IPR012337">
    <property type="entry name" value="RNaseH-like_sf"/>
</dbReference>
<dbReference type="Gene3D" id="3.30.420.10">
    <property type="entry name" value="Ribonuclease H-like superfamily/Ribonuclease H"/>
    <property type="match status" value="1"/>
</dbReference>
<evidence type="ECO:0000259" key="3">
    <source>
        <dbReference type="Pfam" id="PF17921"/>
    </source>
</evidence>
<evidence type="ECO:0000256" key="2">
    <source>
        <dbReference type="SAM" id="MobiDB-lite"/>
    </source>
</evidence>
<dbReference type="SUPFAM" id="SSF53098">
    <property type="entry name" value="Ribonuclease H-like"/>
    <property type="match status" value="1"/>
</dbReference>
<dbReference type="PANTHER" id="PTHR37984">
    <property type="entry name" value="PROTEIN CBG26694"/>
    <property type="match status" value="1"/>
</dbReference>
<evidence type="ECO:0000313" key="4">
    <source>
        <dbReference type="EMBL" id="KAL2091673.1"/>
    </source>
</evidence>
<dbReference type="Proteomes" id="UP001591681">
    <property type="component" value="Unassembled WGS sequence"/>
</dbReference>
<reference evidence="4 5" key="1">
    <citation type="submission" date="2024-09" db="EMBL/GenBank/DDBJ databases">
        <title>A chromosome-level genome assembly of Gray's grenadier anchovy, Coilia grayii.</title>
        <authorList>
            <person name="Fu Z."/>
        </authorList>
    </citation>
    <scope>NUCLEOTIDE SEQUENCE [LARGE SCALE GENOMIC DNA]</scope>
    <source>
        <strain evidence="4">G4</strain>
        <tissue evidence="4">Muscle</tissue>
    </source>
</reference>
<dbReference type="InterPro" id="IPR050951">
    <property type="entry name" value="Retrovirus_Pol_polyprotein"/>
</dbReference>
<dbReference type="AlphaFoldDB" id="A0ABD1JXV0"/>
<proteinExistence type="predicted"/>
<feature type="domain" description="Integrase zinc-binding" evidence="3">
    <location>
        <begin position="69"/>
        <end position="108"/>
    </location>
</feature>
<comment type="caution">
    <text evidence="4">The sequence shown here is derived from an EMBL/GenBank/DDBJ whole genome shotgun (WGS) entry which is preliminary data.</text>
</comment>
<feature type="compositionally biased region" description="Polar residues" evidence="2">
    <location>
        <begin position="328"/>
        <end position="340"/>
    </location>
</feature>
<protein>
    <recommendedName>
        <fullName evidence="1">Gypsy retrotransposon integrase-like protein 1</fullName>
    </recommendedName>
</protein>
<accession>A0ABD1JXV0</accession>
<evidence type="ECO:0000256" key="1">
    <source>
        <dbReference type="ARBA" id="ARBA00039658"/>
    </source>
</evidence>